<accession>A0ABQ6JUY9</accession>
<sequence length="172" mass="17676">MLGVGSGAARRPLGLVAEGVAELQARLDVPIVLGALGPAMRRLGAERADGLLLSWLTPATASAARHEAVADAAAAGRAAPRVVLYARAITEPGALEALQQESARYAGYPNYAANFARIGHGALDATIRGVDHATLAYGIAGYVGAVDELVLRAITVDDSAHAVRRFIDTVVG</sequence>
<dbReference type="Proteomes" id="UP001157069">
    <property type="component" value="Unassembled WGS sequence"/>
</dbReference>
<comment type="caution">
    <text evidence="2">The sequence shown here is derived from an EMBL/GenBank/DDBJ whole genome shotgun (WGS) entry which is preliminary data.</text>
</comment>
<dbReference type="Gene3D" id="3.20.20.30">
    <property type="entry name" value="Luciferase-like domain"/>
    <property type="match status" value="1"/>
</dbReference>
<dbReference type="SUPFAM" id="SSF51679">
    <property type="entry name" value="Bacterial luciferase-like"/>
    <property type="match status" value="1"/>
</dbReference>
<proteinExistence type="predicted"/>
<evidence type="ECO:0000313" key="3">
    <source>
        <dbReference type="Proteomes" id="UP001157069"/>
    </source>
</evidence>
<reference evidence="3" key="1">
    <citation type="journal article" date="2019" name="Int. J. Syst. Evol. Microbiol.">
        <title>The Global Catalogue of Microorganisms (GCM) 10K type strain sequencing project: providing services to taxonomists for standard genome sequencing and annotation.</title>
        <authorList>
            <consortium name="The Broad Institute Genomics Platform"/>
            <consortium name="The Broad Institute Genome Sequencing Center for Infectious Disease"/>
            <person name="Wu L."/>
            <person name="Ma J."/>
        </authorList>
    </citation>
    <scope>NUCLEOTIDE SEQUENCE [LARGE SCALE GENOMIC DNA]</scope>
    <source>
        <strain evidence="3">NBRC 108755</strain>
    </source>
</reference>
<gene>
    <name evidence="2" type="ORF">GCM10025869_14480</name>
</gene>
<evidence type="ECO:0000259" key="1">
    <source>
        <dbReference type="Pfam" id="PF00296"/>
    </source>
</evidence>
<name>A0ABQ6JUY9_9MICO</name>
<evidence type="ECO:0000313" key="2">
    <source>
        <dbReference type="EMBL" id="GMA90919.1"/>
    </source>
</evidence>
<dbReference type="EMBL" id="BSVA01000001">
    <property type="protein sequence ID" value="GMA90919.1"/>
    <property type="molecule type" value="Genomic_DNA"/>
</dbReference>
<keyword evidence="3" id="KW-1185">Reference proteome</keyword>
<dbReference type="InterPro" id="IPR011251">
    <property type="entry name" value="Luciferase-like_dom"/>
</dbReference>
<organism evidence="2 3">
    <name type="scientific">Homoserinibacter gongjuensis</name>
    <dbReference type="NCBI Taxonomy" id="1162968"/>
    <lineage>
        <taxon>Bacteria</taxon>
        <taxon>Bacillati</taxon>
        <taxon>Actinomycetota</taxon>
        <taxon>Actinomycetes</taxon>
        <taxon>Micrococcales</taxon>
        <taxon>Microbacteriaceae</taxon>
        <taxon>Homoserinibacter</taxon>
    </lineage>
</organism>
<dbReference type="InterPro" id="IPR036661">
    <property type="entry name" value="Luciferase-like_sf"/>
</dbReference>
<feature type="domain" description="Luciferase-like" evidence="1">
    <location>
        <begin position="26"/>
        <end position="164"/>
    </location>
</feature>
<protein>
    <recommendedName>
        <fullName evidence="1">Luciferase-like domain-containing protein</fullName>
    </recommendedName>
</protein>
<dbReference type="Pfam" id="PF00296">
    <property type="entry name" value="Bac_luciferase"/>
    <property type="match status" value="1"/>
</dbReference>